<keyword evidence="5 9" id="KW-0812">Transmembrane</keyword>
<evidence type="ECO:0000313" key="11">
    <source>
        <dbReference type="EMBL" id="SHF64917.1"/>
    </source>
</evidence>
<feature type="domain" description="ABC transmembrane type-1" evidence="10">
    <location>
        <begin position="17"/>
        <end position="211"/>
    </location>
</feature>
<dbReference type="PANTHER" id="PTHR30614:SF20">
    <property type="entry name" value="GLUTAMINE TRANSPORT SYSTEM PERMEASE PROTEIN GLNP"/>
    <property type="match status" value="1"/>
</dbReference>
<evidence type="ECO:0000313" key="12">
    <source>
        <dbReference type="Proteomes" id="UP000184089"/>
    </source>
</evidence>
<evidence type="ECO:0000256" key="4">
    <source>
        <dbReference type="ARBA" id="ARBA00022475"/>
    </source>
</evidence>
<dbReference type="RefSeq" id="WP_044992508.1">
    <property type="nucleotide sequence ID" value="NZ_FQVY01000001.1"/>
</dbReference>
<dbReference type="Proteomes" id="UP000184089">
    <property type="component" value="Unassembled WGS sequence"/>
</dbReference>
<sequence length="224" mass="24900">MNFSFWSGYKASYFSSLWMTLKLSLVSILFATLLGVLLYFLKTSRLGYKKIRPLSLLASAFIEVMRCVPMLLLMIIVYSGSKIALGFNFTSFQAAVIAIVMNASVYICEVVRAGIEAVDRGQMEAARSLGMSRRKAMWLVVMPQAVKNILPAIGNEFVGVIKNSSMASVIGVAELLFTSKNISGATFLPLEPLLVAAAFYFVLTFTLGRLMLWVERRYKVSDNR</sequence>
<accession>A0AAQ1MB23</accession>
<evidence type="ECO:0000256" key="3">
    <source>
        <dbReference type="ARBA" id="ARBA00022448"/>
    </source>
</evidence>
<feature type="transmembrane region" description="Helical" evidence="9">
    <location>
        <begin position="53"/>
        <end position="80"/>
    </location>
</feature>
<dbReference type="InterPro" id="IPR010065">
    <property type="entry name" value="AA_ABC_transptr_permease_3TM"/>
</dbReference>
<dbReference type="InterPro" id="IPR043429">
    <property type="entry name" value="ArtM/GltK/GlnP/TcyL/YhdX-like"/>
</dbReference>
<organism evidence="11 12">
    <name type="scientific">Bittarella massiliensis</name>
    <name type="common">ex Durand et al. 2017</name>
    <dbReference type="NCBI Taxonomy" id="1720313"/>
    <lineage>
        <taxon>Bacteria</taxon>
        <taxon>Bacillati</taxon>
        <taxon>Bacillota</taxon>
        <taxon>Clostridia</taxon>
        <taxon>Eubacteriales</taxon>
        <taxon>Oscillospiraceae</taxon>
        <taxon>Bittarella (ex Durand et al. 2017)</taxon>
    </lineage>
</organism>
<dbReference type="SUPFAM" id="SSF161098">
    <property type="entry name" value="MetI-like"/>
    <property type="match status" value="1"/>
</dbReference>
<dbReference type="PANTHER" id="PTHR30614">
    <property type="entry name" value="MEMBRANE COMPONENT OF AMINO ACID ABC TRANSPORTER"/>
    <property type="match status" value="1"/>
</dbReference>
<evidence type="ECO:0000259" key="10">
    <source>
        <dbReference type="PROSITE" id="PS50928"/>
    </source>
</evidence>
<evidence type="ECO:0000256" key="1">
    <source>
        <dbReference type="ARBA" id="ARBA00004651"/>
    </source>
</evidence>
<dbReference type="EMBL" id="FQVY01000001">
    <property type="protein sequence ID" value="SHF64917.1"/>
    <property type="molecule type" value="Genomic_DNA"/>
</dbReference>
<evidence type="ECO:0000256" key="7">
    <source>
        <dbReference type="ARBA" id="ARBA00022989"/>
    </source>
</evidence>
<dbReference type="InterPro" id="IPR000515">
    <property type="entry name" value="MetI-like"/>
</dbReference>
<feature type="transmembrane region" description="Helical" evidence="9">
    <location>
        <begin position="92"/>
        <end position="115"/>
    </location>
</feature>
<dbReference type="PROSITE" id="PS50928">
    <property type="entry name" value="ABC_TM1"/>
    <property type="match status" value="1"/>
</dbReference>
<name>A0AAQ1MB23_9FIRM</name>
<evidence type="ECO:0000256" key="9">
    <source>
        <dbReference type="RuleBase" id="RU363032"/>
    </source>
</evidence>
<comment type="similarity">
    <text evidence="2">Belongs to the binding-protein-dependent transport system permease family. HisMQ subfamily.</text>
</comment>
<evidence type="ECO:0000256" key="2">
    <source>
        <dbReference type="ARBA" id="ARBA00010072"/>
    </source>
</evidence>
<keyword evidence="3 9" id="KW-0813">Transport</keyword>
<evidence type="ECO:0000256" key="8">
    <source>
        <dbReference type="ARBA" id="ARBA00023136"/>
    </source>
</evidence>
<feature type="transmembrane region" description="Helical" evidence="9">
    <location>
        <begin position="20"/>
        <end position="41"/>
    </location>
</feature>
<comment type="subcellular location">
    <subcellularLocation>
        <location evidence="1 9">Cell membrane</location>
        <topology evidence="1 9">Multi-pass membrane protein</topology>
    </subcellularLocation>
</comment>
<dbReference type="CDD" id="cd06261">
    <property type="entry name" value="TM_PBP2"/>
    <property type="match status" value="1"/>
</dbReference>
<keyword evidence="4" id="KW-1003">Cell membrane</keyword>
<evidence type="ECO:0000256" key="6">
    <source>
        <dbReference type="ARBA" id="ARBA00022970"/>
    </source>
</evidence>
<keyword evidence="6" id="KW-0029">Amino-acid transport</keyword>
<dbReference type="GO" id="GO:0043190">
    <property type="term" value="C:ATP-binding cassette (ABC) transporter complex"/>
    <property type="evidence" value="ECO:0007669"/>
    <property type="project" value="InterPro"/>
</dbReference>
<dbReference type="InterPro" id="IPR035906">
    <property type="entry name" value="MetI-like_sf"/>
</dbReference>
<dbReference type="Pfam" id="PF00528">
    <property type="entry name" value="BPD_transp_1"/>
    <property type="match status" value="1"/>
</dbReference>
<keyword evidence="7 9" id="KW-1133">Transmembrane helix</keyword>
<proteinExistence type="inferred from homology"/>
<dbReference type="GO" id="GO:0022857">
    <property type="term" value="F:transmembrane transporter activity"/>
    <property type="evidence" value="ECO:0007669"/>
    <property type="project" value="InterPro"/>
</dbReference>
<reference evidence="12" key="1">
    <citation type="submission" date="2016-11" db="EMBL/GenBank/DDBJ databases">
        <authorList>
            <person name="Jaros S."/>
            <person name="Januszkiewicz K."/>
            <person name="Wedrychowicz H."/>
        </authorList>
    </citation>
    <scope>NUCLEOTIDE SEQUENCE [LARGE SCALE GENOMIC DNA]</scope>
    <source>
        <strain evidence="12">DSM 4029</strain>
    </source>
</reference>
<keyword evidence="8 9" id="KW-0472">Membrane</keyword>
<feature type="transmembrane region" description="Helical" evidence="9">
    <location>
        <begin position="193"/>
        <end position="214"/>
    </location>
</feature>
<feature type="transmembrane region" description="Helical" evidence="9">
    <location>
        <begin position="136"/>
        <end position="154"/>
    </location>
</feature>
<comment type="caution">
    <text evidence="11">The sequence shown here is derived from an EMBL/GenBank/DDBJ whole genome shotgun (WGS) entry which is preliminary data.</text>
</comment>
<dbReference type="AlphaFoldDB" id="A0AAQ1MB23"/>
<protein>
    <submittedName>
        <fullName evidence="11">Amino acid ABC transporter membrane protein, PAAT family</fullName>
    </submittedName>
</protein>
<dbReference type="NCBIfam" id="TIGR01726">
    <property type="entry name" value="HEQRo_perm_3TM"/>
    <property type="match status" value="1"/>
</dbReference>
<evidence type="ECO:0000256" key="5">
    <source>
        <dbReference type="ARBA" id="ARBA00022692"/>
    </source>
</evidence>
<gene>
    <name evidence="11" type="ORF">SAMN05444424_0196</name>
</gene>
<dbReference type="GO" id="GO:0006865">
    <property type="term" value="P:amino acid transport"/>
    <property type="evidence" value="ECO:0007669"/>
    <property type="project" value="UniProtKB-KW"/>
</dbReference>
<dbReference type="Gene3D" id="1.10.3720.10">
    <property type="entry name" value="MetI-like"/>
    <property type="match status" value="1"/>
</dbReference>